<evidence type="ECO:0000313" key="6">
    <source>
        <dbReference type="EMBL" id="MFO3715317.1"/>
    </source>
</evidence>
<dbReference type="Proteomes" id="UP001638015">
    <property type="component" value="Unassembled WGS sequence"/>
</dbReference>
<keyword evidence="2 3" id="KW-0067">ATP-binding</keyword>
<dbReference type="Gene3D" id="3.40.50.300">
    <property type="entry name" value="P-loop containing nucleotide triphosphate hydrolases"/>
    <property type="match status" value="1"/>
</dbReference>
<keyword evidence="4" id="KW-0812">Transmembrane</keyword>
<dbReference type="InterPro" id="IPR050206">
    <property type="entry name" value="FtsK/SpoIIIE/SftA"/>
</dbReference>
<evidence type="ECO:0000256" key="3">
    <source>
        <dbReference type="PROSITE-ProRule" id="PRU00289"/>
    </source>
</evidence>
<dbReference type="RefSeq" id="WP_410032212.1">
    <property type="nucleotide sequence ID" value="NZ_JBGMEH010000001.1"/>
</dbReference>
<accession>A0ABW9MU33</accession>
<evidence type="ECO:0000256" key="1">
    <source>
        <dbReference type="ARBA" id="ARBA00022741"/>
    </source>
</evidence>
<feature type="binding site" evidence="3">
    <location>
        <begin position="216"/>
        <end position="223"/>
    </location>
    <ligand>
        <name>ATP</name>
        <dbReference type="ChEBI" id="CHEBI:30616"/>
    </ligand>
</feature>
<keyword evidence="4" id="KW-0472">Membrane</keyword>
<feature type="transmembrane region" description="Helical" evidence="4">
    <location>
        <begin position="12"/>
        <end position="30"/>
    </location>
</feature>
<dbReference type="PROSITE" id="PS50901">
    <property type="entry name" value="FTSK"/>
    <property type="match status" value="1"/>
</dbReference>
<reference evidence="6 7" key="1">
    <citation type="journal article" date="2025" name="Anaerobe">
        <title>Description of Anaerococcus kampingiae sp. nov., Anaerococcus groningensis sp. nov., Anaerococcus martiniensis sp. nov., and Anaerococcus cruorum sp. nov., isolated from human clinical specimens.</title>
        <authorList>
            <person name="Boiten K.E."/>
            <person name="Meijer J."/>
            <person name="van Wezel E.M."/>
            <person name="Veloo A.C.M."/>
        </authorList>
    </citation>
    <scope>NUCLEOTIDE SEQUENCE [LARGE SCALE GENOMIC DNA]</scope>
    <source>
        <strain evidence="6 7">ENR1039</strain>
    </source>
</reference>
<dbReference type="GO" id="GO:0004386">
    <property type="term" value="F:helicase activity"/>
    <property type="evidence" value="ECO:0007669"/>
    <property type="project" value="UniProtKB-KW"/>
</dbReference>
<keyword evidence="1 3" id="KW-0547">Nucleotide-binding</keyword>
<evidence type="ECO:0000256" key="4">
    <source>
        <dbReference type="SAM" id="Phobius"/>
    </source>
</evidence>
<organism evidence="6 7">
    <name type="scientific">Anaerococcus cruorum</name>
    <dbReference type="NCBI Taxonomy" id="3115617"/>
    <lineage>
        <taxon>Bacteria</taxon>
        <taxon>Bacillati</taxon>
        <taxon>Bacillota</taxon>
        <taxon>Tissierellia</taxon>
        <taxon>Tissierellales</taxon>
        <taxon>Peptoniphilaceae</taxon>
        <taxon>Anaerococcus</taxon>
    </lineage>
</organism>
<comment type="caution">
    <text evidence="6">The sequence shown here is derived from an EMBL/GenBank/DDBJ whole genome shotgun (WGS) entry which is preliminary data.</text>
</comment>
<keyword evidence="6" id="KW-0347">Helicase</keyword>
<dbReference type="SUPFAM" id="SSF52540">
    <property type="entry name" value="P-loop containing nucleoside triphosphate hydrolases"/>
    <property type="match status" value="1"/>
</dbReference>
<sequence>MKTKRYKRGAVALFLIIINFILMIFFSVVYPKIRLEFIRFGLKLPYINYHFFSLVIVLIIGALFVSWSIRNYLSKGYKYAFNHYRLDKNVRKQLIDSGYYIENKNFSYLAIPNVVIELDDDMVKGQIMIENSIKFDKKLEGLRLNASIPNYIVTQQYLDKNGKYYIYSIVSNEIFNQRLFDKEYEYISWANSINDDYSLKLTDYETIPIHHMGIAAQTGGGKSFLLQTLIVQIVNKNAKHELYIIDPKRADLFNFSIDGLNTDNVAGKETSIELLEKFYNNMKIRQDDMQSSFKIHKNIDYTDLNLPAHILIIDEFAALKASWNTLDKKSRDHINDMLENIVFMGRQLGFFMFVVMQRFSADSLPKSITEQLVVRIVLGDSDDLTYRTLFSQSVNIGKINLKPGMGYLSCPGVASIDNPALLVLPFCGFLKTGPPQGEATEGAGYGVR</sequence>
<feature type="domain" description="FtsK" evidence="5">
    <location>
        <begin position="194"/>
        <end position="387"/>
    </location>
</feature>
<dbReference type="EMBL" id="JBGMEH010000001">
    <property type="protein sequence ID" value="MFO3715317.1"/>
    <property type="molecule type" value="Genomic_DNA"/>
</dbReference>
<keyword evidence="4" id="KW-1133">Transmembrane helix</keyword>
<evidence type="ECO:0000259" key="5">
    <source>
        <dbReference type="PROSITE" id="PS50901"/>
    </source>
</evidence>
<keyword evidence="6" id="KW-0378">Hydrolase</keyword>
<keyword evidence="7" id="KW-1185">Reference proteome</keyword>
<feature type="transmembrane region" description="Helical" evidence="4">
    <location>
        <begin position="50"/>
        <end position="69"/>
    </location>
</feature>
<protein>
    <submittedName>
        <fullName evidence="6">Helicase HerA domain-containing protein</fullName>
    </submittedName>
</protein>
<dbReference type="PANTHER" id="PTHR22683:SF47">
    <property type="entry name" value="FTSK DOMAIN-CONTAINING PROTEIN YDCQ"/>
    <property type="match status" value="1"/>
</dbReference>
<proteinExistence type="predicted"/>
<name>A0ABW9MU33_9FIRM</name>
<gene>
    <name evidence="6" type="ORF">ACCQ40_00775</name>
</gene>
<dbReference type="InterPro" id="IPR002789">
    <property type="entry name" value="HerA_central"/>
</dbReference>
<evidence type="ECO:0000313" key="7">
    <source>
        <dbReference type="Proteomes" id="UP001638015"/>
    </source>
</evidence>
<dbReference type="PANTHER" id="PTHR22683">
    <property type="entry name" value="SPORULATION PROTEIN RELATED"/>
    <property type="match status" value="1"/>
</dbReference>
<dbReference type="Pfam" id="PF01935">
    <property type="entry name" value="DUF87"/>
    <property type="match status" value="1"/>
</dbReference>
<dbReference type="InterPro" id="IPR027417">
    <property type="entry name" value="P-loop_NTPase"/>
</dbReference>
<dbReference type="InterPro" id="IPR002543">
    <property type="entry name" value="FtsK_dom"/>
</dbReference>
<evidence type="ECO:0000256" key="2">
    <source>
        <dbReference type="ARBA" id="ARBA00022840"/>
    </source>
</evidence>